<name>A0A7Y0DQI2_9GAMM</name>
<organism evidence="2 3">
    <name type="scientific">Pseudoalteromonas arctica</name>
    <dbReference type="NCBI Taxonomy" id="394751"/>
    <lineage>
        <taxon>Bacteria</taxon>
        <taxon>Pseudomonadati</taxon>
        <taxon>Pseudomonadota</taxon>
        <taxon>Gammaproteobacteria</taxon>
        <taxon>Alteromonadales</taxon>
        <taxon>Pseudoalteromonadaceae</taxon>
        <taxon>Pseudoalteromonas</taxon>
    </lineage>
</organism>
<evidence type="ECO:0000256" key="1">
    <source>
        <dbReference type="SAM" id="SignalP"/>
    </source>
</evidence>
<gene>
    <name evidence="2" type="ORF">HHO47_02790</name>
</gene>
<comment type="caution">
    <text evidence="2">The sequence shown here is derived from an EMBL/GenBank/DDBJ whole genome shotgun (WGS) entry which is preliminary data.</text>
</comment>
<dbReference type="InterPro" id="IPR011990">
    <property type="entry name" value="TPR-like_helical_dom_sf"/>
</dbReference>
<dbReference type="AlphaFoldDB" id="A0A7Y0DQI2"/>
<evidence type="ECO:0000313" key="2">
    <source>
        <dbReference type="EMBL" id="NMM39792.1"/>
    </source>
</evidence>
<dbReference type="RefSeq" id="WP_169018696.1">
    <property type="nucleotide sequence ID" value="NZ_JABBMT010000003.1"/>
</dbReference>
<feature type="chain" id="PRO_5031100507" description="Sel1 repeat family protein" evidence="1">
    <location>
        <begin position="22"/>
        <end position="196"/>
    </location>
</feature>
<keyword evidence="3" id="KW-1185">Reference proteome</keyword>
<proteinExistence type="predicted"/>
<dbReference type="Proteomes" id="UP000570493">
    <property type="component" value="Unassembled WGS sequence"/>
</dbReference>
<keyword evidence="1" id="KW-0732">Signal</keyword>
<protein>
    <recommendedName>
        <fullName evidence="4">Sel1 repeat family protein</fullName>
    </recommendedName>
</protein>
<accession>A0A7Y0DQI2</accession>
<feature type="signal peptide" evidence="1">
    <location>
        <begin position="1"/>
        <end position="21"/>
    </location>
</feature>
<dbReference type="Gene3D" id="1.25.40.10">
    <property type="entry name" value="Tetratricopeptide repeat domain"/>
    <property type="match status" value="1"/>
</dbReference>
<evidence type="ECO:0008006" key="4">
    <source>
        <dbReference type="Google" id="ProtNLM"/>
    </source>
</evidence>
<dbReference type="EMBL" id="JABBMT010000003">
    <property type="protein sequence ID" value="NMM39792.1"/>
    <property type="molecule type" value="Genomic_DNA"/>
</dbReference>
<sequence>MNQIIVITLCFSVVLCPRSFAGTFFPKHDINDPNLSNDTVMLQCKKSLMYAPSQLEMWCERAYEVGYWQALEVIALHTGDGSHYVAEAQKHAENGEPDGILALAFAYESGRFVPQNLHKSITLYNQYLNDNKGIEEEKMRVAATHEDLYLIYTELGNFEKAAEHKRFFDENNYIENKDAILKKQMNEAGIPVDSEQ</sequence>
<dbReference type="SUPFAM" id="SSF81901">
    <property type="entry name" value="HCP-like"/>
    <property type="match status" value="1"/>
</dbReference>
<reference evidence="2" key="1">
    <citation type="submission" date="2020-04" db="EMBL/GenBank/DDBJ databases">
        <title>Genome Sequencing for Pseudoaltermonas arctica.</title>
        <authorList>
            <person name="Elkins N.S."/>
        </authorList>
    </citation>
    <scope>NUCLEOTIDE SEQUENCE [LARGE SCALE GENOMIC DNA]</scope>
    <source>
        <strain evidence="2">NEC-BIFX-2020_0012</strain>
    </source>
</reference>
<evidence type="ECO:0000313" key="3">
    <source>
        <dbReference type="Proteomes" id="UP000570493"/>
    </source>
</evidence>